<accession>A0ABZ2KJS5</accession>
<evidence type="ECO:0000256" key="2">
    <source>
        <dbReference type="ARBA" id="ARBA00022801"/>
    </source>
</evidence>
<dbReference type="InterPro" id="IPR002018">
    <property type="entry name" value="CarbesteraseB"/>
</dbReference>
<feature type="domain" description="Carboxylesterase type B" evidence="4">
    <location>
        <begin position="50"/>
        <end position="536"/>
    </location>
</feature>
<name>A0ABZ2KJS5_9BACT</name>
<gene>
    <name evidence="5" type="ORF">LZC95_19145</name>
</gene>
<dbReference type="EMBL" id="CP089982">
    <property type="protein sequence ID" value="WXA98926.1"/>
    <property type="molecule type" value="Genomic_DNA"/>
</dbReference>
<evidence type="ECO:0000256" key="3">
    <source>
        <dbReference type="RuleBase" id="RU361235"/>
    </source>
</evidence>
<comment type="similarity">
    <text evidence="1 3">Belongs to the type-B carboxylesterase/lipase family.</text>
</comment>
<keyword evidence="6" id="KW-1185">Reference proteome</keyword>
<dbReference type="Gene3D" id="3.40.50.1820">
    <property type="entry name" value="alpha/beta hydrolase"/>
    <property type="match status" value="1"/>
</dbReference>
<dbReference type="SUPFAM" id="SSF53474">
    <property type="entry name" value="alpha/beta-Hydrolases"/>
    <property type="match status" value="1"/>
</dbReference>
<dbReference type="InterPro" id="IPR050654">
    <property type="entry name" value="AChE-related_enzymes"/>
</dbReference>
<reference evidence="5 6" key="1">
    <citation type="submission" date="2021-12" db="EMBL/GenBank/DDBJ databases">
        <title>Discovery of the Pendulisporaceae a myxobacterial family with distinct sporulation behavior and unique specialized metabolism.</title>
        <authorList>
            <person name="Garcia R."/>
            <person name="Popoff A."/>
            <person name="Bader C.D."/>
            <person name="Loehr J."/>
            <person name="Walesch S."/>
            <person name="Walt C."/>
            <person name="Boldt J."/>
            <person name="Bunk B."/>
            <person name="Haeckl F.J.F.P.J."/>
            <person name="Gunesch A.P."/>
            <person name="Birkelbach J."/>
            <person name="Nuebel U."/>
            <person name="Pietschmann T."/>
            <person name="Bach T."/>
            <person name="Mueller R."/>
        </authorList>
    </citation>
    <scope>NUCLEOTIDE SEQUENCE [LARGE SCALE GENOMIC DNA]</scope>
    <source>
        <strain evidence="5 6">MSr12523</strain>
    </source>
</reference>
<dbReference type="PROSITE" id="PS51257">
    <property type="entry name" value="PROKAR_LIPOPROTEIN"/>
    <property type="match status" value="1"/>
</dbReference>
<dbReference type="InterPro" id="IPR029058">
    <property type="entry name" value="AB_hydrolase_fold"/>
</dbReference>
<dbReference type="PANTHER" id="PTHR43918">
    <property type="entry name" value="ACETYLCHOLINESTERASE"/>
    <property type="match status" value="1"/>
</dbReference>
<dbReference type="Pfam" id="PF00135">
    <property type="entry name" value="COesterase"/>
    <property type="match status" value="1"/>
</dbReference>
<evidence type="ECO:0000313" key="6">
    <source>
        <dbReference type="Proteomes" id="UP001379533"/>
    </source>
</evidence>
<dbReference type="Proteomes" id="UP001379533">
    <property type="component" value="Chromosome"/>
</dbReference>
<organism evidence="5 6">
    <name type="scientific">Pendulispora brunnea</name>
    <dbReference type="NCBI Taxonomy" id="2905690"/>
    <lineage>
        <taxon>Bacteria</taxon>
        <taxon>Pseudomonadati</taxon>
        <taxon>Myxococcota</taxon>
        <taxon>Myxococcia</taxon>
        <taxon>Myxococcales</taxon>
        <taxon>Sorangiineae</taxon>
        <taxon>Pendulisporaceae</taxon>
        <taxon>Pendulispora</taxon>
    </lineage>
</organism>
<keyword evidence="2 3" id="KW-0378">Hydrolase</keyword>
<keyword evidence="3" id="KW-0732">Signal</keyword>
<sequence>MMRYSKHYFVFALGFAAACGAFVGCDDDDAGGSPPPPKADAASDVTSSDVTVAADVGPVVGTVQPTGVRAFLGIPYAAAPVGARRWKAPAEARWSEPRAAKAFGPRCFGVSLLDSNAVRTGASEDCLSLNIWAPPGGSGPKAVVFWIHGGGLVDGTGADYDGAALAHAGDVVVVSINYRLGALGSLALSSSDGGGNLSLLDQQFALQWVHRNIVAFGGDPSRVTLAGESAGGQFACTHAAMPSSQGLFSALLTESSSCDGTRTPDQAAAAANALAKSWGCAENDAGSDAGAPLDEACLRALPPETIVRGNQAIGVLPIVDGQLLPETPRAAMAAGRFAKVPVLAGFNANEGFFFTDGQMGALPLSTPSDYTTALGMAFGPLGPMVEKEYPLSSYGSDPRTAMAAVMGDASAECPTRKLIASSTAPVFAYLFSHATKLASPKPVQAMHTIELPYVWGTPLPWTWWQEERPGVPTTDKELELAARVKRHWANFIKAHDPSDSTSAAWPAWSSASPNAMVFSEDPSVAPLPVNAHCAFWESLYGG</sequence>
<dbReference type="PROSITE" id="PS00122">
    <property type="entry name" value="CARBOXYLESTERASE_B_1"/>
    <property type="match status" value="1"/>
</dbReference>
<dbReference type="EC" id="3.1.1.-" evidence="3"/>
<dbReference type="InterPro" id="IPR019826">
    <property type="entry name" value="Carboxylesterase_B_AS"/>
</dbReference>
<dbReference type="RefSeq" id="WP_394849552.1">
    <property type="nucleotide sequence ID" value="NZ_CP089982.1"/>
</dbReference>
<feature type="chain" id="PRO_5045008594" description="Carboxylic ester hydrolase" evidence="3">
    <location>
        <begin position="24"/>
        <end position="542"/>
    </location>
</feature>
<feature type="signal peptide" evidence="3">
    <location>
        <begin position="1"/>
        <end position="23"/>
    </location>
</feature>
<protein>
    <recommendedName>
        <fullName evidence="3">Carboxylic ester hydrolase</fullName>
        <ecNumber evidence="3">3.1.1.-</ecNumber>
    </recommendedName>
</protein>
<evidence type="ECO:0000256" key="1">
    <source>
        <dbReference type="ARBA" id="ARBA00005964"/>
    </source>
</evidence>
<evidence type="ECO:0000259" key="4">
    <source>
        <dbReference type="Pfam" id="PF00135"/>
    </source>
</evidence>
<evidence type="ECO:0000313" key="5">
    <source>
        <dbReference type="EMBL" id="WXA98926.1"/>
    </source>
</evidence>
<proteinExistence type="inferred from homology"/>
<dbReference type="PANTHER" id="PTHR43918:SF4">
    <property type="entry name" value="CARBOXYLIC ESTER HYDROLASE"/>
    <property type="match status" value="1"/>
</dbReference>